<evidence type="ECO:0000256" key="8">
    <source>
        <dbReference type="ARBA" id="ARBA00023136"/>
    </source>
</evidence>
<evidence type="ECO:0000256" key="4">
    <source>
        <dbReference type="ARBA" id="ARBA00022475"/>
    </source>
</evidence>
<gene>
    <name evidence="12" type="ORF">CDO51_05695</name>
</gene>
<evidence type="ECO:0000313" key="13">
    <source>
        <dbReference type="Proteomes" id="UP000214588"/>
    </source>
</evidence>
<dbReference type="InterPro" id="IPR001992">
    <property type="entry name" value="T2SS_GspF/T4SS_PilC_CS"/>
</dbReference>
<evidence type="ECO:0000313" key="12">
    <source>
        <dbReference type="EMBL" id="OWZ84052.1"/>
    </source>
</evidence>
<keyword evidence="6 9" id="KW-0812">Transmembrane</keyword>
<dbReference type="PROSITE" id="PS00874">
    <property type="entry name" value="T2SP_F"/>
    <property type="match status" value="1"/>
</dbReference>
<evidence type="ECO:0000256" key="3">
    <source>
        <dbReference type="ARBA" id="ARBA00022448"/>
    </source>
</evidence>
<dbReference type="InterPro" id="IPR018076">
    <property type="entry name" value="T2SS_GspF_dom"/>
</dbReference>
<dbReference type="InterPro" id="IPR042094">
    <property type="entry name" value="T2SS_GspF_sf"/>
</dbReference>
<evidence type="ECO:0000256" key="2">
    <source>
        <dbReference type="ARBA" id="ARBA00005745"/>
    </source>
</evidence>
<evidence type="ECO:0000259" key="11">
    <source>
        <dbReference type="Pfam" id="PF00482"/>
    </source>
</evidence>
<evidence type="ECO:0000256" key="9">
    <source>
        <dbReference type="RuleBase" id="RU003923"/>
    </source>
</evidence>
<dbReference type="GO" id="GO:0005886">
    <property type="term" value="C:plasma membrane"/>
    <property type="evidence" value="ECO:0007669"/>
    <property type="project" value="UniProtKB-SubCell"/>
</dbReference>
<proteinExistence type="inferred from homology"/>
<dbReference type="Pfam" id="PF00482">
    <property type="entry name" value="T2SSF"/>
    <property type="match status" value="2"/>
</dbReference>
<comment type="caution">
    <text evidence="12">The sequence shown here is derived from an EMBL/GenBank/DDBJ whole genome shotgun (WGS) entry which is preliminary data.</text>
</comment>
<name>A0A226BZ41_9FIRM</name>
<keyword evidence="4" id="KW-1003">Cell membrane</keyword>
<evidence type="ECO:0000256" key="10">
    <source>
        <dbReference type="SAM" id="Phobius"/>
    </source>
</evidence>
<protein>
    <recommendedName>
        <fullName evidence="11">Type II secretion system protein GspF domain-containing protein</fullName>
    </recommendedName>
</protein>
<dbReference type="AlphaFoldDB" id="A0A226BZ41"/>
<evidence type="ECO:0000256" key="5">
    <source>
        <dbReference type="ARBA" id="ARBA00022519"/>
    </source>
</evidence>
<keyword evidence="8 10" id="KW-0472">Membrane</keyword>
<evidence type="ECO:0000256" key="1">
    <source>
        <dbReference type="ARBA" id="ARBA00004429"/>
    </source>
</evidence>
<dbReference type="EMBL" id="NIQC01000009">
    <property type="protein sequence ID" value="OWZ84052.1"/>
    <property type="molecule type" value="Genomic_DNA"/>
</dbReference>
<feature type="transmembrane region" description="Helical" evidence="10">
    <location>
        <begin position="169"/>
        <end position="188"/>
    </location>
</feature>
<organism evidence="12 13">
    <name type="scientific">Natranaerobius trueperi</name>
    <dbReference type="NCBI Taxonomy" id="759412"/>
    <lineage>
        <taxon>Bacteria</taxon>
        <taxon>Bacillati</taxon>
        <taxon>Bacillota</taxon>
        <taxon>Clostridia</taxon>
        <taxon>Natranaerobiales</taxon>
        <taxon>Natranaerobiaceae</taxon>
        <taxon>Natranaerobius</taxon>
    </lineage>
</organism>
<dbReference type="InterPro" id="IPR003004">
    <property type="entry name" value="GspF/PilC"/>
</dbReference>
<dbReference type="Gene3D" id="1.20.81.30">
    <property type="entry name" value="Type II secretion system (T2SS), domain F"/>
    <property type="match status" value="2"/>
</dbReference>
<dbReference type="PANTHER" id="PTHR30012:SF0">
    <property type="entry name" value="TYPE II SECRETION SYSTEM PROTEIN F-RELATED"/>
    <property type="match status" value="1"/>
</dbReference>
<feature type="domain" description="Type II secretion system protein GspF" evidence="11">
    <location>
        <begin position="71"/>
        <end position="193"/>
    </location>
</feature>
<dbReference type="OrthoDB" id="9805682at2"/>
<comment type="similarity">
    <text evidence="2 9">Belongs to the GSP F family.</text>
</comment>
<keyword evidence="13" id="KW-1185">Reference proteome</keyword>
<accession>A0A226BZ41</accession>
<evidence type="ECO:0000256" key="7">
    <source>
        <dbReference type="ARBA" id="ARBA00022989"/>
    </source>
</evidence>
<feature type="domain" description="Type II secretion system protein GspF" evidence="11">
    <location>
        <begin position="273"/>
        <end position="395"/>
    </location>
</feature>
<keyword evidence="5" id="KW-0997">Cell inner membrane</keyword>
<dbReference type="PANTHER" id="PTHR30012">
    <property type="entry name" value="GENERAL SECRETION PATHWAY PROTEIN"/>
    <property type="match status" value="1"/>
</dbReference>
<dbReference type="GO" id="GO:0009306">
    <property type="term" value="P:protein secretion"/>
    <property type="evidence" value="ECO:0007669"/>
    <property type="project" value="InterPro"/>
</dbReference>
<dbReference type="PRINTS" id="PR00812">
    <property type="entry name" value="BCTERIALGSPF"/>
</dbReference>
<evidence type="ECO:0000256" key="6">
    <source>
        <dbReference type="ARBA" id="ARBA00022692"/>
    </source>
</evidence>
<keyword evidence="7 10" id="KW-1133">Transmembrane helix</keyword>
<sequence>MTSIYIYKARDINGNKIENTIESKDENSAILTLRNKNLFITDIKKANKLNIYLNNIDLFNRITSRDLMIISRQLSTMIKAGITIVDSLDVLAQQNVNNKFKKSISSITERVRTGEGLGESFEHRQDVFPSLFVNMITAGEESGALDDILDKISIHYQKDYDTKEKVKNVMTYPIILLVVSLAVIYILITQILPEFSHILDDAGITLPLITEIIIRTGILIDEQVITFLILLMIFLGAVYLSLKTKLGIRFFELFLLVTPFIKDIYIKVSMARFSRTLATLVGSGIPLLESLKLVKKTLNNGVVESVIDSSILNLKKGQPMSEPMAQSDLFPPLVSKMIAVGEETGQLEEMLIELATFYEKESKFTLERLSSLIEPFMILFMTIIVGLIVLSVVLPMVEIWQIF</sequence>
<dbReference type="Proteomes" id="UP000214588">
    <property type="component" value="Unassembled WGS sequence"/>
</dbReference>
<feature type="transmembrane region" description="Helical" evidence="10">
    <location>
        <begin position="376"/>
        <end position="397"/>
    </location>
</feature>
<dbReference type="FunFam" id="1.20.81.30:FF:000001">
    <property type="entry name" value="Type II secretion system protein F"/>
    <property type="match status" value="2"/>
</dbReference>
<feature type="transmembrane region" description="Helical" evidence="10">
    <location>
        <begin position="224"/>
        <end position="242"/>
    </location>
</feature>
<dbReference type="RefSeq" id="WP_089023342.1">
    <property type="nucleotide sequence ID" value="NZ_NIQC01000009.1"/>
</dbReference>
<keyword evidence="3 9" id="KW-0813">Transport</keyword>
<reference evidence="12 13" key="1">
    <citation type="submission" date="2017-06" db="EMBL/GenBank/DDBJ databases">
        <title>Draft Genome Sequence of Natranaerobius trueperi halophilic, alkalithermophilic bacteria from soda lakes.</title>
        <authorList>
            <person name="Zhao B."/>
        </authorList>
    </citation>
    <scope>NUCLEOTIDE SEQUENCE [LARGE SCALE GENOMIC DNA]</scope>
    <source>
        <strain evidence="12 13">DSM 18760</strain>
    </source>
</reference>
<comment type="subcellular location">
    <subcellularLocation>
        <location evidence="1">Cell inner membrane</location>
        <topology evidence="1">Multi-pass membrane protein</topology>
    </subcellularLocation>
    <subcellularLocation>
        <location evidence="9">Cell membrane</location>
        <topology evidence="9">Multi-pass membrane protein</topology>
    </subcellularLocation>
</comment>